<accession>A0A928Z334</accession>
<name>A0A928Z334_9CYAN</name>
<dbReference type="AlphaFoldDB" id="A0A928Z334"/>
<protein>
    <submittedName>
        <fullName evidence="1">Uncharacterized protein</fullName>
    </submittedName>
</protein>
<dbReference type="RefSeq" id="WP_264324475.1">
    <property type="nucleotide sequence ID" value="NZ_JADEXQ010000019.1"/>
</dbReference>
<keyword evidence="2" id="KW-1185">Reference proteome</keyword>
<proteinExistence type="predicted"/>
<gene>
    <name evidence="1" type="ORF">IQ266_07935</name>
</gene>
<dbReference type="EMBL" id="JADEXQ010000019">
    <property type="protein sequence ID" value="MBE9029657.1"/>
    <property type="molecule type" value="Genomic_DNA"/>
</dbReference>
<sequence length="124" mass="13923">MFQVLGTALGRIQPNLRLGRDRKLKQLLVGYTGRVLSAMWLGQGLWGAPYSQYLGDQRVARIHQALADLPADTLGRSLFDYHRDRNSPWPGEKKGFSEALVSHDRVHFLSGIGTDMECESLLLD</sequence>
<reference evidence="1" key="1">
    <citation type="submission" date="2020-10" db="EMBL/GenBank/DDBJ databases">
        <authorList>
            <person name="Castelo-Branco R."/>
            <person name="Eusebio N."/>
            <person name="Adriana R."/>
            <person name="Vieira A."/>
            <person name="Brugerolle De Fraissinette N."/>
            <person name="Rezende De Castro R."/>
            <person name="Schneider M.P."/>
            <person name="Vasconcelos V."/>
            <person name="Leao P.N."/>
        </authorList>
    </citation>
    <scope>NUCLEOTIDE SEQUENCE</scope>
    <source>
        <strain evidence="1">LEGE 11480</strain>
    </source>
</reference>
<dbReference type="Proteomes" id="UP000625316">
    <property type="component" value="Unassembled WGS sequence"/>
</dbReference>
<evidence type="ECO:0000313" key="1">
    <source>
        <dbReference type="EMBL" id="MBE9029657.1"/>
    </source>
</evidence>
<organism evidence="1 2">
    <name type="scientific">Romeriopsis navalis LEGE 11480</name>
    <dbReference type="NCBI Taxonomy" id="2777977"/>
    <lineage>
        <taxon>Bacteria</taxon>
        <taxon>Bacillati</taxon>
        <taxon>Cyanobacteriota</taxon>
        <taxon>Cyanophyceae</taxon>
        <taxon>Leptolyngbyales</taxon>
        <taxon>Leptolyngbyaceae</taxon>
        <taxon>Romeriopsis</taxon>
        <taxon>Romeriopsis navalis</taxon>
    </lineage>
</organism>
<evidence type="ECO:0000313" key="2">
    <source>
        <dbReference type="Proteomes" id="UP000625316"/>
    </source>
</evidence>
<comment type="caution">
    <text evidence="1">The sequence shown here is derived from an EMBL/GenBank/DDBJ whole genome shotgun (WGS) entry which is preliminary data.</text>
</comment>